<dbReference type="InterPro" id="IPR002110">
    <property type="entry name" value="Ankyrin_rpt"/>
</dbReference>
<dbReference type="PANTHER" id="PTHR24171:SF9">
    <property type="entry name" value="ANKYRIN REPEAT DOMAIN-CONTAINING PROTEIN 39"/>
    <property type="match status" value="1"/>
</dbReference>
<dbReference type="Pfam" id="PF12796">
    <property type="entry name" value="Ank_2"/>
    <property type="match status" value="1"/>
</dbReference>
<keyword evidence="1" id="KW-0677">Repeat</keyword>
<name>A0A0R3Q0J8_ANGCS</name>
<proteinExistence type="predicted"/>
<dbReference type="OrthoDB" id="542841at2759"/>
<evidence type="ECO:0000256" key="2">
    <source>
        <dbReference type="ARBA" id="ARBA00023043"/>
    </source>
</evidence>
<dbReference type="SUPFAM" id="SSF48403">
    <property type="entry name" value="Ankyrin repeat"/>
    <property type="match status" value="1"/>
</dbReference>
<dbReference type="WBParaSite" id="ACOC_0001245101-mRNA-1">
    <property type="protein sequence ID" value="ACOC_0001245101-mRNA-1"/>
    <property type="gene ID" value="ACOC_0001245101"/>
</dbReference>
<accession>A0A0R3Q0J8</accession>
<gene>
    <name evidence="4" type="ORF">ACOC_LOCUS12452</name>
</gene>
<evidence type="ECO:0000256" key="3">
    <source>
        <dbReference type="PROSITE-ProRule" id="PRU00023"/>
    </source>
</evidence>
<evidence type="ECO:0000313" key="5">
    <source>
        <dbReference type="Proteomes" id="UP000267027"/>
    </source>
</evidence>
<dbReference type="SMART" id="SM00248">
    <property type="entry name" value="ANK"/>
    <property type="match status" value="4"/>
</dbReference>
<dbReference type="PANTHER" id="PTHR24171">
    <property type="entry name" value="ANKYRIN REPEAT DOMAIN-CONTAINING PROTEIN 39-RELATED"/>
    <property type="match status" value="1"/>
</dbReference>
<dbReference type="Proteomes" id="UP000267027">
    <property type="component" value="Unassembled WGS sequence"/>
</dbReference>
<dbReference type="PROSITE" id="PS50088">
    <property type="entry name" value="ANK_REPEAT"/>
    <property type="match status" value="3"/>
</dbReference>
<dbReference type="Pfam" id="PF13637">
    <property type="entry name" value="Ank_4"/>
    <property type="match status" value="1"/>
</dbReference>
<dbReference type="STRING" id="334426.A0A0R3Q0J8"/>
<evidence type="ECO:0000256" key="1">
    <source>
        <dbReference type="ARBA" id="ARBA00022737"/>
    </source>
</evidence>
<dbReference type="OMA" id="SFKRYYA"/>
<dbReference type="InterPro" id="IPR036770">
    <property type="entry name" value="Ankyrin_rpt-contain_sf"/>
</dbReference>
<dbReference type="PROSITE" id="PS50297">
    <property type="entry name" value="ANK_REP_REGION"/>
    <property type="match status" value="3"/>
</dbReference>
<keyword evidence="2 3" id="KW-0040">ANK repeat</keyword>
<evidence type="ECO:0000313" key="4">
    <source>
        <dbReference type="EMBL" id="VDM64037.1"/>
    </source>
</evidence>
<dbReference type="EMBL" id="UYYA01005045">
    <property type="protein sequence ID" value="VDM64037.1"/>
    <property type="molecule type" value="Genomic_DNA"/>
</dbReference>
<evidence type="ECO:0000313" key="6">
    <source>
        <dbReference type="WBParaSite" id="ACOC_0001245101-mRNA-1"/>
    </source>
</evidence>
<keyword evidence="5" id="KW-1185">Reference proteome</keyword>
<feature type="repeat" description="ANK" evidence="3">
    <location>
        <begin position="144"/>
        <end position="174"/>
    </location>
</feature>
<feature type="repeat" description="ANK" evidence="3">
    <location>
        <begin position="115"/>
        <end position="140"/>
    </location>
</feature>
<dbReference type="Gene3D" id="1.25.40.20">
    <property type="entry name" value="Ankyrin repeat-containing domain"/>
    <property type="match status" value="1"/>
</dbReference>
<reference evidence="6" key="1">
    <citation type="submission" date="2017-02" db="UniProtKB">
        <authorList>
            <consortium name="WormBaseParasite"/>
        </authorList>
    </citation>
    <scope>IDENTIFICATION</scope>
</reference>
<protein>
    <submittedName>
        <fullName evidence="6">ANK_REP_REGION domain-containing protein</fullName>
    </submittedName>
</protein>
<feature type="repeat" description="ANK" evidence="3">
    <location>
        <begin position="82"/>
        <end position="114"/>
    </location>
</feature>
<sequence>MALRRRRRLPGRVLTIHRQTHCGSKNYNLKGPVKSYALQIFYSTEMMSGVENELTLAILTKDESAVKSIIRNGFDVSNPDSHGNSPLHYAVFVGDVAITSVLLERGANINAQDSLGLSPLHRAISANNFDVAKLLIDKDSGDSRGCTALHHAAYRGHTEVAELLLKAGINMASV</sequence>
<reference evidence="4 5" key="2">
    <citation type="submission" date="2018-11" db="EMBL/GenBank/DDBJ databases">
        <authorList>
            <consortium name="Pathogen Informatics"/>
        </authorList>
    </citation>
    <scope>NUCLEOTIDE SEQUENCE [LARGE SCALE GENOMIC DNA]</scope>
    <source>
        <strain evidence="4 5">Costa Rica</strain>
    </source>
</reference>
<dbReference type="AlphaFoldDB" id="A0A0R3Q0J8"/>
<organism evidence="6">
    <name type="scientific">Angiostrongylus costaricensis</name>
    <name type="common">Nematode worm</name>
    <dbReference type="NCBI Taxonomy" id="334426"/>
    <lineage>
        <taxon>Eukaryota</taxon>
        <taxon>Metazoa</taxon>
        <taxon>Ecdysozoa</taxon>
        <taxon>Nematoda</taxon>
        <taxon>Chromadorea</taxon>
        <taxon>Rhabditida</taxon>
        <taxon>Rhabditina</taxon>
        <taxon>Rhabditomorpha</taxon>
        <taxon>Strongyloidea</taxon>
        <taxon>Metastrongylidae</taxon>
        <taxon>Angiostrongylus</taxon>
    </lineage>
</organism>